<dbReference type="Gene3D" id="3.40.50.300">
    <property type="entry name" value="P-loop containing nucleotide triphosphate hydrolases"/>
    <property type="match status" value="1"/>
</dbReference>
<dbReference type="PANTHER" id="PTHR10903:SF170">
    <property type="entry name" value="GTPASE IMAP FAMILY MEMBER 7"/>
    <property type="match status" value="1"/>
</dbReference>
<reference evidence="6 7" key="1">
    <citation type="submission" date="2019-06" db="EMBL/GenBank/DDBJ databases">
        <title>A chromosome-scale genome assembly of the striped catfish, Pangasianodon hypophthalmus.</title>
        <authorList>
            <person name="Wen M."/>
            <person name="Zahm M."/>
            <person name="Roques C."/>
            <person name="Cabau C."/>
            <person name="Klopp C."/>
            <person name="Donnadieu C."/>
            <person name="Jouanno E."/>
            <person name="Avarre J.-C."/>
            <person name="Campet M."/>
            <person name="Ha T.T.T."/>
            <person name="Dugue R."/>
            <person name="Lampietro C."/>
            <person name="Louis A."/>
            <person name="Herpin A."/>
            <person name="Echchiki A."/>
            <person name="Berthelot C."/>
            <person name="Parey E."/>
            <person name="Roest-Crollius H."/>
            <person name="Braasch I."/>
            <person name="Postlethwait J."/>
            <person name="Bobe J."/>
            <person name="Montfort J."/>
            <person name="Bouchez O."/>
            <person name="Begum T."/>
            <person name="Schartl M."/>
            <person name="Guiguen Y."/>
        </authorList>
    </citation>
    <scope>NUCLEOTIDE SEQUENCE [LARGE SCALE GENOMIC DNA]</scope>
    <source>
        <strain evidence="6 7">Indonesia</strain>
        <tissue evidence="6">Blood</tissue>
    </source>
</reference>
<evidence type="ECO:0000256" key="2">
    <source>
        <dbReference type="ARBA" id="ARBA00022741"/>
    </source>
</evidence>
<dbReference type="SUPFAM" id="SSF52540">
    <property type="entry name" value="P-loop containing nucleoside triphosphate hydrolases"/>
    <property type="match status" value="1"/>
</dbReference>
<dbReference type="InterPro" id="IPR006703">
    <property type="entry name" value="G_AIG1"/>
</dbReference>
<comment type="similarity">
    <text evidence="1">Belongs to the TRAFAC class TrmE-Era-EngA-EngB-Septin-like GTPase superfamily. AIG1/Toc34/Toc159-like paraseptin GTPase family. IAN subfamily.</text>
</comment>
<evidence type="ECO:0000313" key="7">
    <source>
        <dbReference type="Proteomes" id="UP000327468"/>
    </source>
</evidence>
<dbReference type="Pfam" id="PF04548">
    <property type="entry name" value="AIG1"/>
    <property type="match status" value="1"/>
</dbReference>
<evidence type="ECO:0000256" key="1">
    <source>
        <dbReference type="ARBA" id="ARBA00008535"/>
    </source>
</evidence>
<dbReference type="FunFam" id="3.40.50.300:FF:000366">
    <property type="entry name" value="GTPase, IMAP family member 2"/>
    <property type="match status" value="1"/>
</dbReference>
<dbReference type="Proteomes" id="UP000327468">
    <property type="component" value="Chromosome 3"/>
</dbReference>
<comment type="caution">
    <text evidence="6">The sequence shown here is derived from an EMBL/GenBank/DDBJ whole genome shotgun (WGS) entry which is preliminary data.</text>
</comment>
<dbReference type="GO" id="GO:0005525">
    <property type="term" value="F:GTP binding"/>
    <property type="evidence" value="ECO:0007669"/>
    <property type="project" value="UniProtKB-KW"/>
</dbReference>
<gene>
    <name evidence="6" type="ORF">PHYPO_G00175670</name>
</gene>
<dbReference type="CDD" id="cd01852">
    <property type="entry name" value="AIG1"/>
    <property type="match status" value="1"/>
</dbReference>
<dbReference type="InterPro" id="IPR027417">
    <property type="entry name" value="P-loop_NTPase"/>
</dbReference>
<name>A0A5N5PRP1_PANHP</name>
<dbReference type="InterPro" id="IPR045058">
    <property type="entry name" value="GIMA/IAN/Toc"/>
</dbReference>
<proteinExistence type="inferred from homology"/>
<dbReference type="AlphaFoldDB" id="A0A5N5PRP1"/>
<dbReference type="PANTHER" id="PTHR10903">
    <property type="entry name" value="GTPASE, IMAP FAMILY MEMBER-RELATED"/>
    <property type="match status" value="1"/>
</dbReference>
<dbReference type="PROSITE" id="PS51720">
    <property type="entry name" value="G_AIG1"/>
    <property type="match status" value="1"/>
</dbReference>
<organism evidence="6 7">
    <name type="scientific">Pangasianodon hypophthalmus</name>
    <name type="common">Striped catfish</name>
    <name type="synonym">Helicophagus hypophthalmus</name>
    <dbReference type="NCBI Taxonomy" id="310915"/>
    <lineage>
        <taxon>Eukaryota</taxon>
        <taxon>Metazoa</taxon>
        <taxon>Chordata</taxon>
        <taxon>Craniata</taxon>
        <taxon>Vertebrata</taxon>
        <taxon>Euteleostomi</taxon>
        <taxon>Actinopterygii</taxon>
        <taxon>Neopterygii</taxon>
        <taxon>Teleostei</taxon>
        <taxon>Ostariophysi</taxon>
        <taxon>Siluriformes</taxon>
        <taxon>Pangasiidae</taxon>
        <taxon>Pangasianodon</taxon>
    </lineage>
</organism>
<dbReference type="EMBL" id="VFJC01000004">
    <property type="protein sequence ID" value="KAB5581436.1"/>
    <property type="molecule type" value="Genomic_DNA"/>
</dbReference>
<evidence type="ECO:0000256" key="4">
    <source>
        <dbReference type="SAM" id="Coils"/>
    </source>
</evidence>
<feature type="domain" description="AIG1-type G" evidence="5">
    <location>
        <begin position="6"/>
        <end position="207"/>
    </location>
</feature>
<evidence type="ECO:0000313" key="6">
    <source>
        <dbReference type="EMBL" id="KAB5581436.1"/>
    </source>
</evidence>
<feature type="coiled-coil region" evidence="4">
    <location>
        <begin position="206"/>
        <end position="243"/>
    </location>
</feature>
<evidence type="ECO:0000256" key="3">
    <source>
        <dbReference type="ARBA" id="ARBA00023134"/>
    </source>
</evidence>
<keyword evidence="2" id="KW-0547">Nucleotide-binding</keyword>
<accession>A0A5N5PRP1</accession>
<keyword evidence="4" id="KW-0175">Coiled coil</keyword>
<protein>
    <recommendedName>
        <fullName evidence="5">AIG1-type G domain-containing protein</fullName>
    </recommendedName>
</protein>
<keyword evidence="7" id="KW-1185">Reference proteome</keyword>
<keyword evidence="3" id="KW-0342">GTP-binding</keyword>
<evidence type="ECO:0000259" key="5">
    <source>
        <dbReference type="PROSITE" id="PS51720"/>
    </source>
</evidence>
<sequence>MAVSDNYPLRLVLLGKTGVGKSATGNTILGEKLFVSDIRATSVTKECTSKTKVINERSITIIDTPGLYDTTLSSDFIVKETVRGMQLIAPGPHAFLLLLDVRRHTEEERNTVKKFQEIFGGDVCKHMIVVFTHGDDLEFDNKTIDQYINEAGPHLQDLISSCKQRCHVFNNRSKDYTQIDEFLKKVYKMLSENNHSYYSYELFKYAQELKEAKENERQRERRLAELEKQVRKLQKKSNLCIIQ</sequence>